<evidence type="ECO:0000313" key="3">
    <source>
        <dbReference type="Proteomes" id="UP000675968"/>
    </source>
</evidence>
<reference evidence="2" key="1">
    <citation type="submission" date="2021-03" db="EMBL/GenBank/DDBJ databases">
        <authorList>
            <person name="Jaffe A."/>
        </authorList>
    </citation>
    <scope>NUCLEOTIDE SEQUENCE</scope>
    <source>
        <strain evidence="2">RIFCSPLOWO2_01_FULL_AR10_48_17</strain>
    </source>
</reference>
<keyword evidence="1" id="KW-1133">Transmembrane helix</keyword>
<evidence type="ECO:0000256" key="1">
    <source>
        <dbReference type="SAM" id="Phobius"/>
    </source>
</evidence>
<dbReference type="EMBL" id="JAGVWC010000008">
    <property type="protein sequence ID" value="MBS3061168.1"/>
    <property type="molecule type" value="Genomic_DNA"/>
</dbReference>
<name>A0A8T4L1F4_9ARCH</name>
<accession>A0A8T4L1F4</accession>
<evidence type="ECO:0000313" key="2">
    <source>
        <dbReference type="EMBL" id="MBS3061168.1"/>
    </source>
</evidence>
<dbReference type="Proteomes" id="UP000675968">
    <property type="component" value="Unassembled WGS sequence"/>
</dbReference>
<keyword evidence="1" id="KW-0812">Transmembrane</keyword>
<proteinExistence type="predicted"/>
<organism evidence="2 3">
    <name type="scientific">Candidatus Iainarchaeum sp</name>
    <dbReference type="NCBI Taxonomy" id="3101447"/>
    <lineage>
        <taxon>Archaea</taxon>
        <taxon>Candidatus Iainarchaeota</taxon>
        <taxon>Candidatus Iainarchaeia</taxon>
        <taxon>Candidatus Iainarchaeales</taxon>
        <taxon>Candidatus Iainarchaeaceae</taxon>
        <taxon>Candidatus Iainarchaeum</taxon>
    </lineage>
</organism>
<protein>
    <submittedName>
        <fullName evidence="2">Uncharacterized protein</fullName>
    </submittedName>
</protein>
<gene>
    <name evidence="2" type="ORF">J4215_01135</name>
</gene>
<keyword evidence="1" id="KW-0472">Membrane</keyword>
<dbReference type="AlphaFoldDB" id="A0A8T4L1F4"/>
<feature type="transmembrane region" description="Helical" evidence="1">
    <location>
        <begin position="12"/>
        <end position="33"/>
    </location>
</feature>
<comment type="caution">
    <text evidence="2">The sequence shown here is derived from an EMBL/GenBank/DDBJ whole genome shotgun (WGS) entry which is preliminary data.</text>
</comment>
<sequence>MSPDRGMIQSFDLLFCVLVALMTMHFFLLFLQFQLHGIEENQANWKQTRIAHAVLDSLVKNHNPDQPVLGSARLDTERHRVISNEIDPVLLNRIAFRPNGMSFTVRQLAIRFFDGQTQFLIAEQTPQKDCRPVERVITIHGKKGILFAEICF</sequence>
<reference evidence="2" key="2">
    <citation type="submission" date="2021-05" db="EMBL/GenBank/DDBJ databases">
        <title>Protein family content uncovers lineage relationships and bacterial pathway maintenance mechanisms in DPANN archaea.</title>
        <authorList>
            <person name="Castelle C.J."/>
            <person name="Meheust R."/>
            <person name="Jaffe A.L."/>
            <person name="Seitz K."/>
            <person name="Gong X."/>
            <person name="Baker B.J."/>
            <person name="Banfield J.F."/>
        </authorList>
    </citation>
    <scope>NUCLEOTIDE SEQUENCE</scope>
    <source>
        <strain evidence="2">RIFCSPLOWO2_01_FULL_AR10_48_17</strain>
    </source>
</reference>